<feature type="compositionally biased region" description="Low complexity" evidence="1">
    <location>
        <begin position="38"/>
        <end position="52"/>
    </location>
</feature>
<dbReference type="SUPFAM" id="SSF68906">
    <property type="entry name" value="SAP domain"/>
    <property type="match status" value="1"/>
</dbReference>
<accession>A0A2B4R956</accession>
<dbReference type="Gene3D" id="1.10.720.30">
    <property type="entry name" value="SAP domain"/>
    <property type="match status" value="1"/>
</dbReference>
<gene>
    <name evidence="3" type="ORF">AWC38_SpisGene23163</name>
</gene>
<dbReference type="EMBL" id="LSMT01001172">
    <property type="protein sequence ID" value="PFX12815.1"/>
    <property type="molecule type" value="Genomic_DNA"/>
</dbReference>
<evidence type="ECO:0000313" key="4">
    <source>
        <dbReference type="Proteomes" id="UP000225706"/>
    </source>
</evidence>
<evidence type="ECO:0000256" key="1">
    <source>
        <dbReference type="SAM" id="MobiDB-lite"/>
    </source>
</evidence>
<organism evidence="3 4">
    <name type="scientific">Stylophora pistillata</name>
    <name type="common">Smooth cauliflower coral</name>
    <dbReference type="NCBI Taxonomy" id="50429"/>
    <lineage>
        <taxon>Eukaryota</taxon>
        <taxon>Metazoa</taxon>
        <taxon>Cnidaria</taxon>
        <taxon>Anthozoa</taxon>
        <taxon>Hexacorallia</taxon>
        <taxon>Scleractinia</taxon>
        <taxon>Astrocoeniina</taxon>
        <taxon>Pocilloporidae</taxon>
        <taxon>Stylophora</taxon>
    </lineage>
</organism>
<evidence type="ECO:0000313" key="3">
    <source>
        <dbReference type="EMBL" id="PFX12815.1"/>
    </source>
</evidence>
<dbReference type="Proteomes" id="UP000225706">
    <property type="component" value="Unassembled WGS sequence"/>
</dbReference>
<comment type="caution">
    <text evidence="3">The sequence shown here is derived from an EMBL/GenBank/DDBJ whole genome shotgun (WGS) entry which is preliminary data.</text>
</comment>
<sequence>MAKGALNLTKATSGTHGADLMEALLLAFEEKMERKGLTSSQLSLSSTGSTASPDPSLVSTPSTTRFSFPLASSTPSLGISLPSSDAVSPVSPPHAEHTPQRMQITAPSAENDPIYMVYLFSEEALRTLYFFFCNTLSTACCYYGKLIDCDLLIFNRQSHVVSVTVSCVCGDSFKWLSSSIMGGSPPKYYVNLRTKKVLGVVNWRKSCQLPFKVTVQVEWLPNEQKLSDDGAPETNELTMSIGSIVCWNFGDQVQEQACPGRAGLTFELNQAATYPSPNANVHEGNMSTMGGSFGMVERKLHKHTGDAFRDDAMRKLHKQAKEAKHSGVREDLTLTNQSNVSTNTGKWGQFCNATEGRSVAINPTLVTVPVLKEALHSRGLSTAGNKEILVKRLEGALAWEG</sequence>
<dbReference type="AlphaFoldDB" id="A0A2B4R956"/>
<feature type="region of interest" description="Disordered" evidence="1">
    <location>
        <begin position="38"/>
        <end position="60"/>
    </location>
</feature>
<reference evidence="4" key="1">
    <citation type="journal article" date="2017" name="bioRxiv">
        <title>Comparative analysis of the genomes of Stylophora pistillata and Acropora digitifera provides evidence for extensive differences between species of corals.</title>
        <authorList>
            <person name="Voolstra C.R."/>
            <person name="Li Y."/>
            <person name="Liew Y.J."/>
            <person name="Baumgarten S."/>
            <person name="Zoccola D."/>
            <person name="Flot J.-F."/>
            <person name="Tambutte S."/>
            <person name="Allemand D."/>
            <person name="Aranda M."/>
        </authorList>
    </citation>
    <scope>NUCLEOTIDE SEQUENCE [LARGE SCALE GENOMIC DNA]</scope>
</reference>
<evidence type="ECO:0000259" key="2">
    <source>
        <dbReference type="PROSITE" id="PS50800"/>
    </source>
</evidence>
<dbReference type="InterPro" id="IPR003034">
    <property type="entry name" value="SAP_dom"/>
</dbReference>
<feature type="domain" description="SAP" evidence="2">
    <location>
        <begin position="363"/>
        <end position="397"/>
    </location>
</feature>
<proteinExistence type="predicted"/>
<protein>
    <recommendedName>
        <fullName evidence="2">SAP domain-containing protein</fullName>
    </recommendedName>
</protein>
<dbReference type="InterPro" id="IPR036361">
    <property type="entry name" value="SAP_dom_sf"/>
</dbReference>
<dbReference type="Pfam" id="PF02037">
    <property type="entry name" value="SAP"/>
    <property type="match status" value="1"/>
</dbReference>
<keyword evidence="4" id="KW-1185">Reference proteome</keyword>
<dbReference type="SMART" id="SM00513">
    <property type="entry name" value="SAP"/>
    <property type="match status" value="1"/>
</dbReference>
<dbReference type="PROSITE" id="PS50800">
    <property type="entry name" value="SAP"/>
    <property type="match status" value="1"/>
</dbReference>
<name>A0A2B4R956_STYPI</name>